<proteinExistence type="predicted"/>
<evidence type="ECO:0000313" key="1">
    <source>
        <dbReference type="EMBL" id="KAI3720154.1"/>
    </source>
</evidence>
<evidence type="ECO:0000313" key="2">
    <source>
        <dbReference type="Proteomes" id="UP001055879"/>
    </source>
</evidence>
<dbReference type="EMBL" id="CM042052">
    <property type="protein sequence ID" value="KAI3720154.1"/>
    <property type="molecule type" value="Genomic_DNA"/>
</dbReference>
<name>A0ACB9BCP8_ARCLA</name>
<accession>A0ACB9BCP8</accession>
<organism evidence="1 2">
    <name type="scientific">Arctium lappa</name>
    <name type="common">Greater burdock</name>
    <name type="synonym">Lappa major</name>
    <dbReference type="NCBI Taxonomy" id="4217"/>
    <lineage>
        <taxon>Eukaryota</taxon>
        <taxon>Viridiplantae</taxon>
        <taxon>Streptophyta</taxon>
        <taxon>Embryophyta</taxon>
        <taxon>Tracheophyta</taxon>
        <taxon>Spermatophyta</taxon>
        <taxon>Magnoliopsida</taxon>
        <taxon>eudicotyledons</taxon>
        <taxon>Gunneridae</taxon>
        <taxon>Pentapetalae</taxon>
        <taxon>asterids</taxon>
        <taxon>campanulids</taxon>
        <taxon>Asterales</taxon>
        <taxon>Asteraceae</taxon>
        <taxon>Carduoideae</taxon>
        <taxon>Cardueae</taxon>
        <taxon>Arctiinae</taxon>
        <taxon>Arctium</taxon>
    </lineage>
</organism>
<protein>
    <submittedName>
        <fullName evidence="1">Uncharacterized protein</fullName>
    </submittedName>
</protein>
<reference evidence="1 2" key="2">
    <citation type="journal article" date="2022" name="Mol. Ecol. Resour.">
        <title>The genomes of chicory, endive, great burdock and yacon provide insights into Asteraceae paleo-polyploidization history and plant inulin production.</title>
        <authorList>
            <person name="Fan W."/>
            <person name="Wang S."/>
            <person name="Wang H."/>
            <person name="Wang A."/>
            <person name="Jiang F."/>
            <person name="Liu H."/>
            <person name="Zhao H."/>
            <person name="Xu D."/>
            <person name="Zhang Y."/>
        </authorList>
    </citation>
    <scope>NUCLEOTIDE SEQUENCE [LARGE SCALE GENOMIC DNA]</scope>
    <source>
        <strain evidence="2">cv. Niubang</strain>
    </source>
</reference>
<reference evidence="2" key="1">
    <citation type="journal article" date="2022" name="Mol. Ecol. Resour.">
        <title>The genomes of chicory, endive, great burdock and yacon provide insights into Asteraceae palaeo-polyploidization history and plant inulin production.</title>
        <authorList>
            <person name="Fan W."/>
            <person name="Wang S."/>
            <person name="Wang H."/>
            <person name="Wang A."/>
            <person name="Jiang F."/>
            <person name="Liu H."/>
            <person name="Zhao H."/>
            <person name="Xu D."/>
            <person name="Zhang Y."/>
        </authorList>
    </citation>
    <scope>NUCLEOTIDE SEQUENCE [LARGE SCALE GENOMIC DNA]</scope>
    <source>
        <strain evidence="2">cv. Niubang</strain>
    </source>
</reference>
<dbReference type="Proteomes" id="UP001055879">
    <property type="component" value="Linkage Group LG06"/>
</dbReference>
<sequence length="389" mass="44188">MFQNLSPTLKSLPKTPKSVISISHLHTRNKTLISNPAIDFILDEFEDLQSSNPVNIPTQHAAKIVEPLDSGSSSIQSSQQWPEWVGLMEKLMKNGYFDGVGSPFRSGGLIDGKGCNQIRTACLNFARDRPGLMSHLKNRDIEVVAGSGCPSIDRKVVNSGKRLRAHMSIDEGNVCSSCILRGNCERAYVKAREDEGGRTVDVMRFVLTYGLNHITSLTVSEPSLNKRLEEAIRSLIKDMVKFSKDEFDFDHSKRVPSVQRSPTQRQEHVSTIPTTQDDWSCPKCKFLNFARNVKCVRCNSLFFHERVQGSWHNRDFGQLKKGDWLCIRCNFLNFGKNTRCLQCHTNPPKRQLNPGEWECDSCNYINFRRNMVCLKCDHKRPKTFNNSSS</sequence>
<gene>
    <name evidence="1" type="ORF">L6452_21067</name>
</gene>
<keyword evidence="2" id="KW-1185">Reference proteome</keyword>
<comment type="caution">
    <text evidence="1">The sequence shown here is derived from an EMBL/GenBank/DDBJ whole genome shotgun (WGS) entry which is preliminary data.</text>
</comment>